<dbReference type="Proteomes" id="UP000054549">
    <property type="component" value="Unassembled WGS sequence"/>
</dbReference>
<dbReference type="InParanoid" id="A0A0C2SBU1"/>
<dbReference type="AlphaFoldDB" id="A0A0C2SBU1"/>
<gene>
    <name evidence="1" type="ORF">M378DRAFT_922464</name>
</gene>
<accession>A0A0C2SBU1</accession>
<reference evidence="1 2" key="1">
    <citation type="submission" date="2014-04" db="EMBL/GenBank/DDBJ databases">
        <title>Evolutionary Origins and Diversification of the Mycorrhizal Mutualists.</title>
        <authorList>
            <consortium name="DOE Joint Genome Institute"/>
            <consortium name="Mycorrhizal Genomics Consortium"/>
            <person name="Kohler A."/>
            <person name="Kuo A."/>
            <person name="Nagy L.G."/>
            <person name="Floudas D."/>
            <person name="Copeland A."/>
            <person name="Barry K.W."/>
            <person name="Cichocki N."/>
            <person name="Veneault-Fourrey C."/>
            <person name="LaButti K."/>
            <person name="Lindquist E.A."/>
            <person name="Lipzen A."/>
            <person name="Lundell T."/>
            <person name="Morin E."/>
            <person name="Murat C."/>
            <person name="Riley R."/>
            <person name="Ohm R."/>
            <person name="Sun H."/>
            <person name="Tunlid A."/>
            <person name="Henrissat B."/>
            <person name="Grigoriev I.V."/>
            <person name="Hibbett D.S."/>
            <person name="Martin F."/>
        </authorList>
    </citation>
    <scope>NUCLEOTIDE SEQUENCE [LARGE SCALE GENOMIC DNA]</scope>
    <source>
        <strain evidence="1 2">Koide BX008</strain>
    </source>
</reference>
<evidence type="ECO:0000313" key="2">
    <source>
        <dbReference type="Proteomes" id="UP000054549"/>
    </source>
</evidence>
<dbReference type="EMBL" id="KN818300">
    <property type="protein sequence ID" value="KIL60340.1"/>
    <property type="molecule type" value="Genomic_DNA"/>
</dbReference>
<proteinExistence type="predicted"/>
<name>A0A0C2SBU1_AMAMK</name>
<keyword evidence="2" id="KW-1185">Reference proteome</keyword>
<sequence>MRGKKDSGFPDTLPLVNRLLDPLPIMPWLFRLSASTCARLLLPTDTTLALGRLDRICVCNSTVYVSCVNE</sequence>
<dbReference type="HOGENOM" id="CLU_2757284_0_0_1"/>
<protein>
    <submittedName>
        <fullName evidence="1">Uncharacterized protein</fullName>
    </submittedName>
</protein>
<organism evidence="1 2">
    <name type="scientific">Amanita muscaria (strain Koide BX008)</name>
    <dbReference type="NCBI Taxonomy" id="946122"/>
    <lineage>
        <taxon>Eukaryota</taxon>
        <taxon>Fungi</taxon>
        <taxon>Dikarya</taxon>
        <taxon>Basidiomycota</taxon>
        <taxon>Agaricomycotina</taxon>
        <taxon>Agaricomycetes</taxon>
        <taxon>Agaricomycetidae</taxon>
        <taxon>Agaricales</taxon>
        <taxon>Pluteineae</taxon>
        <taxon>Amanitaceae</taxon>
        <taxon>Amanita</taxon>
    </lineage>
</organism>
<evidence type="ECO:0000313" key="1">
    <source>
        <dbReference type="EMBL" id="KIL60340.1"/>
    </source>
</evidence>